<keyword evidence="2" id="KW-1185">Reference proteome</keyword>
<comment type="caution">
    <text evidence="1">The sequence shown here is derived from an EMBL/GenBank/DDBJ whole genome shotgun (WGS) entry which is preliminary data.</text>
</comment>
<gene>
    <name evidence="1" type="ORF">KDW_40980</name>
</gene>
<protein>
    <submittedName>
        <fullName evidence="1">Uncharacterized protein</fullName>
    </submittedName>
</protein>
<accession>A0A5J4KXM0</accession>
<dbReference type="SUPFAM" id="SSF51735">
    <property type="entry name" value="NAD(P)-binding Rossmann-fold domains"/>
    <property type="match status" value="1"/>
</dbReference>
<dbReference type="Gene3D" id="3.40.50.720">
    <property type="entry name" value="NAD(P)-binding Rossmann-like Domain"/>
    <property type="match status" value="1"/>
</dbReference>
<name>A0A5J4KXM0_9CHLR</name>
<evidence type="ECO:0000313" key="1">
    <source>
        <dbReference type="EMBL" id="GER89936.1"/>
    </source>
</evidence>
<dbReference type="EMBL" id="BKZW01000002">
    <property type="protein sequence ID" value="GER89936.1"/>
    <property type="molecule type" value="Genomic_DNA"/>
</dbReference>
<reference evidence="1 2" key="1">
    <citation type="submission" date="2019-10" db="EMBL/GenBank/DDBJ databases">
        <title>Dictyobacter vulcani sp. nov., within the class Ktedonobacteria, isolated from soil of volcanic Mt. Zao.</title>
        <authorList>
            <person name="Zheng Y."/>
            <person name="Wang C.M."/>
            <person name="Sakai Y."/>
            <person name="Abe K."/>
            <person name="Yokota A."/>
            <person name="Yabe S."/>
        </authorList>
    </citation>
    <scope>NUCLEOTIDE SEQUENCE [LARGE SCALE GENOMIC DNA]</scope>
    <source>
        <strain evidence="1 2">W12</strain>
    </source>
</reference>
<dbReference type="Proteomes" id="UP000326912">
    <property type="component" value="Unassembled WGS sequence"/>
</dbReference>
<dbReference type="AlphaFoldDB" id="A0A5J4KXM0"/>
<evidence type="ECO:0000313" key="2">
    <source>
        <dbReference type="Proteomes" id="UP000326912"/>
    </source>
</evidence>
<proteinExistence type="predicted"/>
<sequence>MHPADALSHAEPLLLEPVWQEQAITSATPDVSYDEHLVILCETTSAARERLTSQLPDVRVLTLHADSGSVAERFQRYAGQVFEQIQALLNQKLPGHVLVQIVVATHGDQQLFAGLVGMLKTARIEHARLIGQLIELSSEEELAQLSHLVQANRLCLGTGTSATSMVNVPSPSGVKLPRMAAPGIHGKTEGSI</sequence>
<organism evidence="1 2">
    <name type="scientific">Dictyobacter vulcani</name>
    <dbReference type="NCBI Taxonomy" id="2607529"/>
    <lineage>
        <taxon>Bacteria</taxon>
        <taxon>Bacillati</taxon>
        <taxon>Chloroflexota</taxon>
        <taxon>Ktedonobacteria</taxon>
        <taxon>Ktedonobacterales</taxon>
        <taxon>Dictyobacteraceae</taxon>
        <taxon>Dictyobacter</taxon>
    </lineage>
</organism>
<dbReference type="InterPro" id="IPR036291">
    <property type="entry name" value="NAD(P)-bd_dom_sf"/>
</dbReference>